<dbReference type="RefSeq" id="WP_378241831.1">
    <property type="nucleotide sequence ID" value="NZ_JBHRWK010000044.1"/>
</dbReference>
<gene>
    <name evidence="1" type="ORF">ACFOSH_26810</name>
</gene>
<reference evidence="2" key="1">
    <citation type="journal article" date="2019" name="Int. J. Syst. Evol. Microbiol.">
        <title>The Global Catalogue of Microorganisms (GCM) 10K type strain sequencing project: providing services to taxonomists for standard genome sequencing and annotation.</title>
        <authorList>
            <consortium name="The Broad Institute Genomics Platform"/>
            <consortium name="The Broad Institute Genome Sequencing Center for Infectious Disease"/>
            <person name="Wu L."/>
            <person name="Ma J."/>
        </authorList>
    </citation>
    <scope>NUCLEOTIDE SEQUENCE [LARGE SCALE GENOMIC DNA]</scope>
    <source>
        <strain evidence="2">CGMCC 4.7676</strain>
    </source>
</reference>
<accession>A0ABV7P4F5</accession>
<sequence>MSAGAREILESAYDRKLVDKLLQAYSEAKRNYLLGGHKLSGVEGGHFCEAAYRILESMATGAFTPIGGILDTEKVAKRLAALPAAGYPKSVRVYLPRALRVVYDIRNNRAVGHIADGIDPNLQDATLVVSVLDWVVAELIRLSGKATVDGAQQLVDDLVTRKYPSVQVFRGKPRVVRADLRAGEVVLVLLYHVGSSGTTLRNLREWLSPATGKNLKRTLGALDGKALVHCSQEHLFITRVGEKVVEDRKLLELSPAGNE</sequence>
<evidence type="ECO:0000313" key="2">
    <source>
        <dbReference type="Proteomes" id="UP001595645"/>
    </source>
</evidence>
<protein>
    <submittedName>
        <fullName evidence="1">Uncharacterized protein</fullName>
    </submittedName>
</protein>
<name>A0ABV7P4F5_9PSEU</name>
<keyword evidence="2" id="KW-1185">Reference proteome</keyword>
<evidence type="ECO:0000313" key="1">
    <source>
        <dbReference type="EMBL" id="MFC3453063.1"/>
    </source>
</evidence>
<comment type="caution">
    <text evidence="1">The sequence shown here is derived from an EMBL/GenBank/DDBJ whole genome shotgun (WGS) entry which is preliminary data.</text>
</comment>
<dbReference type="Proteomes" id="UP001595645">
    <property type="component" value="Unassembled WGS sequence"/>
</dbReference>
<dbReference type="EMBL" id="JBHRWK010000044">
    <property type="protein sequence ID" value="MFC3453063.1"/>
    <property type="molecule type" value="Genomic_DNA"/>
</dbReference>
<proteinExistence type="predicted"/>
<organism evidence="1 2">
    <name type="scientific">Amycolatopsis speibonae</name>
    <dbReference type="NCBI Taxonomy" id="1450224"/>
    <lineage>
        <taxon>Bacteria</taxon>
        <taxon>Bacillati</taxon>
        <taxon>Actinomycetota</taxon>
        <taxon>Actinomycetes</taxon>
        <taxon>Pseudonocardiales</taxon>
        <taxon>Pseudonocardiaceae</taxon>
        <taxon>Amycolatopsis</taxon>
    </lineage>
</organism>